<organism evidence="1 2">
    <name type="scientific">Candidatus Giovannonibacteria bacterium RIFCSPLOWO2_01_FULL_45_34</name>
    <dbReference type="NCBI Taxonomy" id="1798351"/>
    <lineage>
        <taxon>Bacteria</taxon>
        <taxon>Candidatus Giovannoniibacteriota</taxon>
    </lineage>
</organism>
<evidence type="ECO:0000313" key="2">
    <source>
        <dbReference type="Proteomes" id="UP000178114"/>
    </source>
</evidence>
<sequence>MIIRKIEAARGKESICLEIKPLDQIALRHTALCRQHEGIAIANLLFETLPRSTLLALKQRLAELHGGPHSLRPTQYKRR</sequence>
<name>A0A1F5X0Q2_9BACT</name>
<gene>
    <name evidence="1" type="ORF">A2930_04505</name>
</gene>
<protein>
    <submittedName>
        <fullName evidence="1">Uncharacterized protein</fullName>
    </submittedName>
</protein>
<dbReference type="Proteomes" id="UP000178114">
    <property type="component" value="Unassembled WGS sequence"/>
</dbReference>
<comment type="caution">
    <text evidence="1">The sequence shown here is derived from an EMBL/GenBank/DDBJ whole genome shotgun (WGS) entry which is preliminary data.</text>
</comment>
<dbReference type="EMBL" id="MFID01000010">
    <property type="protein sequence ID" value="OGF81477.1"/>
    <property type="molecule type" value="Genomic_DNA"/>
</dbReference>
<reference evidence="1 2" key="1">
    <citation type="journal article" date="2016" name="Nat. Commun.">
        <title>Thousands of microbial genomes shed light on interconnected biogeochemical processes in an aquifer system.</title>
        <authorList>
            <person name="Anantharaman K."/>
            <person name="Brown C.T."/>
            <person name="Hug L.A."/>
            <person name="Sharon I."/>
            <person name="Castelle C.J."/>
            <person name="Probst A.J."/>
            <person name="Thomas B.C."/>
            <person name="Singh A."/>
            <person name="Wilkins M.J."/>
            <person name="Karaoz U."/>
            <person name="Brodie E.L."/>
            <person name="Williams K.H."/>
            <person name="Hubbard S.S."/>
            <person name="Banfield J.F."/>
        </authorList>
    </citation>
    <scope>NUCLEOTIDE SEQUENCE [LARGE SCALE GENOMIC DNA]</scope>
</reference>
<proteinExistence type="predicted"/>
<accession>A0A1F5X0Q2</accession>
<evidence type="ECO:0000313" key="1">
    <source>
        <dbReference type="EMBL" id="OGF81477.1"/>
    </source>
</evidence>
<dbReference type="AlphaFoldDB" id="A0A1F5X0Q2"/>